<dbReference type="SMART" id="SM01118">
    <property type="entry name" value="CYTH"/>
    <property type="match status" value="1"/>
</dbReference>
<dbReference type="InterPro" id="IPR033469">
    <property type="entry name" value="CYTH-like_dom_sf"/>
</dbReference>
<dbReference type="InterPro" id="IPR007899">
    <property type="entry name" value="CHAD_dom"/>
</dbReference>
<dbReference type="GO" id="GO:0050355">
    <property type="term" value="F:inorganic triphosphate phosphatase activity"/>
    <property type="evidence" value="ECO:0007669"/>
    <property type="project" value="InterPro"/>
</dbReference>
<dbReference type="RefSeq" id="WP_016137424.1">
    <property type="nucleotide sequence ID" value="NZ_KB976986.1"/>
</dbReference>
<feature type="domain" description="CYTH" evidence="1">
    <location>
        <begin position="1"/>
        <end position="202"/>
    </location>
</feature>
<dbReference type="SUPFAM" id="SSF55154">
    <property type="entry name" value="CYTH-like phosphatases"/>
    <property type="match status" value="1"/>
</dbReference>
<evidence type="ECO:0008006" key="5">
    <source>
        <dbReference type="Google" id="ProtNLM"/>
    </source>
</evidence>
<dbReference type="InterPro" id="IPR023577">
    <property type="entry name" value="CYTH_domain"/>
</dbReference>
<dbReference type="Pfam" id="PF05235">
    <property type="entry name" value="CHAD"/>
    <property type="match status" value="1"/>
</dbReference>
<accession>R8Y6C1</accession>
<evidence type="ECO:0000259" key="2">
    <source>
        <dbReference type="PROSITE" id="PS51708"/>
    </source>
</evidence>
<comment type="caution">
    <text evidence="3">The sequence shown here is derived from an EMBL/GenBank/DDBJ whole genome shotgun (WGS) entry which is preliminary data.</text>
</comment>
<dbReference type="EMBL" id="APQJ01000005">
    <property type="protein sequence ID" value="EOQ64814.1"/>
    <property type="molecule type" value="Genomic_DNA"/>
</dbReference>
<protein>
    <recommendedName>
        <fullName evidence="5">CYTH domain-containing protein</fullName>
    </recommendedName>
</protein>
<name>R8Y6C1_ACICA</name>
<dbReference type="PATRIC" id="fig|1217690.3.peg.450"/>
<dbReference type="AlphaFoldDB" id="R8Y6C1"/>
<dbReference type="Proteomes" id="UP000014041">
    <property type="component" value="Unassembled WGS sequence"/>
</dbReference>
<dbReference type="PROSITE" id="PS51708">
    <property type="entry name" value="CHAD"/>
    <property type="match status" value="1"/>
</dbReference>
<evidence type="ECO:0000313" key="3">
    <source>
        <dbReference type="EMBL" id="EOQ64814.1"/>
    </source>
</evidence>
<proteinExistence type="predicted"/>
<evidence type="ECO:0000313" key="4">
    <source>
        <dbReference type="Proteomes" id="UP000014041"/>
    </source>
</evidence>
<dbReference type="SMART" id="SM00880">
    <property type="entry name" value="CHAD"/>
    <property type="match status" value="1"/>
</dbReference>
<dbReference type="GO" id="GO:0046872">
    <property type="term" value="F:metal ion binding"/>
    <property type="evidence" value="ECO:0007669"/>
    <property type="project" value="TreeGrafter"/>
</dbReference>
<dbReference type="PANTHER" id="PTHR39569">
    <property type="entry name" value="INORGANIC TRIPHOSPHATASE"/>
    <property type="match status" value="1"/>
</dbReference>
<dbReference type="PROSITE" id="PS51707">
    <property type="entry name" value="CYTH"/>
    <property type="match status" value="1"/>
</dbReference>
<dbReference type="Pfam" id="PF01928">
    <property type="entry name" value="CYTH"/>
    <property type="match status" value="1"/>
</dbReference>
<dbReference type="Gene3D" id="1.40.20.10">
    <property type="entry name" value="CHAD domain"/>
    <property type="match status" value="1"/>
</dbReference>
<reference evidence="3 4" key="1">
    <citation type="submission" date="2013-02" db="EMBL/GenBank/DDBJ databases">
        <title>The Genome Sequence of Acinetobacter sp. ANC 3811.</title>
        <authorList>
            <consortium name="The Broad Institute Genome Sequencing Platform"/>
            <consortium name="The Broad Institute Genome Sequencing Center for Infectious Disease"/>
            <person name="Cerqueira G."/>
            <person name="Feldgarden M."/>
            <person name="Courvalin P."/>
            <person name="Perichon B."/>
            <person name="Grillot-Courvalin C."/>
            <person name="Clermont D."/>
            <person name="Rocha E."/>
            <person name="Yoon E.-J."/>
            <person name="Nemec A."/>
            <person name="Walker B."/>
            <person name="Young S.K."/>
            <person name="Zeng Q."/>
            <person name="Gargeya S."/>
            <person name="Fitzgerald M."/>
            <person name="Haas B."/>
            <person name="Abouelleil A."/>
            <person name="Alvarado L."/>
            <person name="Arachchi H.M."/>
            <person name="Berlin A.M."/>
            <person name="Chapman S.B."/>
            <person name="Dewar J."/>
            <person name="Goldberg J."/>
            <person name="Griggs A."/>
            <person name="Gujja S."/>
            <person name="Hansen M."/>
            <person name="Howarth C."/>
            <person name="Imamovic A."/>
            <person name="Larimer J."/>
            <person name="McCowan C."/>
            <person name="Murphy C."/>
            <person name="Neiman D."/>
            <person name="Pearson M."/>
            <person name="Priest M."/>
            <person name="Roberts A."/>
            <person name="Saif S."/>
            <person name="Shea T."/>
            <person name="Sisk P."/>
            <person name="Sykes S."/>
            <person name="Wortman J."/>
            <person name="Nusbaum C."/>
            <person name="Birren B."/>
        </authorList>
    </citation>
    <scope>NUCLEOTIDE SEQUENCE [LARGE SCALE GENOMIC DNA]</scope>
    <source>
        <strain evidence="3 4">ANC 3811</strain>
    </source>
</reference>
<dbReference type="InterPro" id="IPR039013">
    <property type="entry name" value="YgiF"/>
</dbReference>
<dbReference type="PANTHER" id="PTHR39569:SF1">
    <property type="entry name" value="INORGANIC TRIPHOSPHATASE"/>
    <property type="match status" value="1"/>
</dbReference>
<gene>
    <name evidence="3" type="ORF">F935_00465</name>
</gene>
<organism evidence="3 4">
    <name type="scientific">Acinetobacter calcoaceticus ANC 3811</name>
    <dbReference type="NCBI Taxonomy" id="1217690"/>
    <lineage>
        <taxon>Bacteria</taxon>
        <taxon>Pseudomonadati</taxon>
        <taxon>Pseudomonadota</taxon>
        <taxon>Gammaproteobacteria</taxon>
        <taxon>Moraxellales</taxon>
        <taxon>Moraxellaceae</taxon>
        <taxon>Acinetobacter</taxon>
        <taxon>Acinetobacter calcoaceticus/baumannii complex</taxon>
    </lineage>
</organism>
<sequence>MVEVELKFQLPESKKKTVQQYLKKHKAKNIHLQAKYYDTPDRLLAKNGMALRLRKEDDQWVQTFKAAGQSHLHRVEEEIHLGACDQEPDLNLALYQDNKVVTDLINAVLGTQAEKLSLQFETDVQRTYHVFEADNTAIEVCLDDGVVKTADTQSIICEVEFELKQGAVKTLIQFAHQWIDRYELWLDVRSKAERGNLLALGQAVSPAVHAKALTLNKDTTAEQALKKIIENCLGQFLPNMAAIADGVADGVAEAEHIHQARVSLRRLRSALKHFSSWSGELNPVWEEQIAELFRKLGDTRDEDAIRTEVLPVIQQHGSPELLLPVSAQPSKELSTLFTSADTIKLLLDLLAFAYSEEDSKNKTAGLKKHIKKSLDKLHHKVISNAEHFTELEVTEQHKIRKIAKQLRYCVEFISSLYPDKKVQQYLKQLQPVQNTLGQYNDLFIAEGIFNKVVENDSSFWFALGWVKAKQPHLQKRSAKALQTFSQAETFW</sequence>
<dbReference type="HOGENOM" id="CLU_040400_3_1_6"/>
<evidence type="ECO:0000259" key="1">
    <source>
        <dbReference type="PROSITE" id="PS51707"/>
    </source>
</evidence>
<dbReference type="CDD" id="cd07756">
    <property type="entry name" value="CYTH-like_Pase_CHAD"/>
    <property type="match status" value="1"/>
</dbReference>
<dbReference type="Gene3D" id="2.40.320.10">
    <property type="entry name" value="Hypothetical Protein Pfu-838710-001"/>
    <property type="match status" value="1"/>
</dbReference>
<dbReference type="InterPro" id="IPR038186">
    <property type="entry name" value="CHAD_dom_sf"/>
</dbReference>
<feature type="domain" description="CHAD" evidence="2">
    <location>
        <begin position="218"/>
        <end position="491"/>
    </location>
</feature>